<dbReference type="Proteomes" id="UP000247409">
    <property type="component" value="Unassembled WGS sequence"/>
</dbReference>
<dbReference type="SUPFAM" id="SSF81296">
    <property type="entry name" value="E set domains"/>
    <property type="match status" value="1"/>
</dbReference>
<dbReference type="GO" id="GO:0005634">
    <property type="term" value="C:nucleus"/>
    <property type="evidence" value="ECO:0007669"/>
    <property type="project" value="UniProtKB-SubCell"/>
</dbReference>
<dbReference type="InterPro" id="IPR039781">
    <property type="entry name" value="Rad21/Rec8-like"/>
</dbReference>
<evidence type="ECO:0000313" key="9">
    <source>
        <dbReference type="Proteomes" id="UP000247409"/>
    </source>
</evidence>
<name>A0A2V3IMX5_9FLOR</name>
<dbReference type="PANTHER" id="PTHR12585">
    <property type="entry name" value="SCC1 / RAD21 FAMILY MEMBER"/>
    <property type="match status" value="1"/>
</dbReference>
<feature type="region of interest" description="Disordered" evidence="4">
    <location>
        <begin position="644"/>
        <end position="697"/>
    </location>
</feature>
<dbReference type="GO" id="GO:0007062">
    <property type="term" value="P:sister chromatid cohesion"/>
    <property type="evidence" value="ECO:0007669"/>
    <property type="project" value="InterPro"/>
</dbReference>
<evidence type="ECO:0000313" key="8">
    <source>
        <dbReference type="EMBL" id="PXF43423.1"/>
    </source>
</evidence>
<dbReference type="CDD" id="cd02859">
    <property type="entry name" value="E_set_AMPKbeta_like_N"/>
    <property type="match status" value="1"/>
</dbReference>
<dbReference type="Gene3D" id="1.10.10.580">
    <property type="entry name" value="Structural maintenance of chromosome 1. Chain E"/>
    <property type="match status" value="1"/>
</dbReference>
<evidence type="ECO:0000256" key="4">
    <source>
        <dbReference type="SAM" id="MobiDB-lite"/>
    </source>
</evidence>
<dbReference type="STRING" id="448386.A0A2V3IMX5"/>
<comment type="subcellular location">
    <subcellularLocation>
        <location evidence="1">Nucleus</location>
    </subcellularLocation>
</comment>
<feature type="compositionally biased region" description="Basic and acidic residues" evidence="4">
    <location>
        <begin position="712"/>
        <end position="721"/>
    </location>
</feature>
<proteinExistence type="inferred from homology"/>
<evidence type="ECO:0000256" key="3">
    <source>
        <dbReference type="ARBA" id="ARBA00023242"/>
    </source>
</evidence>
<feature type="compositionally biased region" description="Polar residues" evidence="4">
    <location>
        <begin position="467"/>
        <end position="483"/>
    </location>
</feature>
<evidence type="ECO:0000259" key="7">
    <source>
        <dbReference type="Pfam" id="PF16561"/>
    </source>
</evidence>
<evidence type="ECO:0000259" key="5">
    <source>
        <dbReference type="Pfam" id="PF04824"/>
    </source>
</evidence>
<dbReference type="InterPro" id="IPR032640">
    <property type="entry name" value="AMPK1_CBM"/>
</dbReference>
<feature type="compositionally biased region" description="Polar residues" evidence="4">
    <location>
        <begin position="404"/>
        <end position="413"/>
    </location>
</feature>
<feature type="domain" description="Rad21/Rec8-like protein N-terminal" evidence="6">
    <location>
        <begin position="119"/>
        <end position="205"/>
    </location>
</feature>
<dbReference type="InterPro" id="IPR006910">
    <property type="entry name" value="Rad21_Rec8_N"/>
</dbReference>
<dbReference type="InterPro" id="IPR036390">
    <property type="entry name" value="WH_DNA-bd_sf"/>
</dbReference>
<evidence type="ECO:0000256" key="2">
    <source>
        <dbReference type="ARBA" id="ARBA00009870"/>
    </source>
</evidence>
<evidence type="ECO:0000259" key="6">
    <source>
        <dbReference type="Pfam" id="PF04825"/>
    </source>
</evidence>
<dbReference type="GO" id="GO:0008278">
    <property type="term" value="C:cohesin complex"/>
    <property type="evidence" value="ECO:0007669"/>
    <property type="project" value="InterPro"/>
</dbReference>
<dbReference type="AlphaFoldDB" id="A0A2V3IMX5"/>
<dbReference type="InterPro" id="IPR006909">
    <property type="entry name" value="Rad21/Rec8_C_eu"/>
</dbReference>
<feature type="region of interest" description="Disordered" evidence="4">
    <location>
        <begin position="712"/>
        <end position="762"/>
    </location>
</feature>
<feature type="compositionally biased region" description="Basic and acidic residues" evidence="4">
    <location>
        <begin position="753"/>
        <end position="762"/>
    </location>
</feature>
<dbReference type="Pfam" id="PF16561">
    <property type="entry name" value="AMPK1_CBM"/>
    <property type="match status" value="1"/>
</dbReference>
<comment type="similarity">
    <text evidence="2">Belongs to the rad21 family.</text>
</comment>
<feature type="compositionally biased region" description="Low complexity" evidence="4">
    <location>
        <begin position="682"/>
        <end position="693"/>
    </location>
</feature>
<dbReference type="OrthoDB" id="10071381at2759"/>
<dbReference type="GO" id="GO:0003682">
    <property type="term" value="F:chromatin binding"/>
    <property type="evidence" value="ECO:0007669"/>
    <property type="project" value="TreeGrafter"/>
</dbReference>
<feature type="region of interest" description="Disordered" evidence="4">
    <location>
        <begin position="592"/>
        <end position="624"/>
    </location>
</feature>
<keyword evidence="9" id="KW-1185">Reference proteome</keyword>
<dbReference type="Pfam" id="PF04824">
    <property type="entry name" value="Rad21_Rec8"/>
    <property type="match status" value="1"/>
</dbReference>
<feature type="domain" description="Rad21/Rec8-like protein C-terminal eukaryotic" evidence="5">
    <location>
        <begin position="824"/>
        <end position="874"/>
    </location>
</feature>
<evidence type="ECO:0000256" key="1">
    <source>
        <dbReference type="ARBA" id="ARBA00004123"/>
    </source>
</evidence>
<gene>
    <name evidence="8" type="ORF">BWQ96_06813</name>
</gene>
<dbReference type="InterPro" id="IPR014756">
    <property type="entry name" value="Ig_E-set"/>
</dbReference>
<dbReference type="InterPro" id="IPR013783">
    <property type="entry name" value="Ig-like_fold"/>
</dbReference>
<dbReference type="PANTHER" id="PTHR12585:SF69">
    <property type="entry name" value="FI11703P"/>
    <property type="match status" value="1"/>
</dbReference>
<dbReference type="CDD" id="cd21747">
    <property type="entry name" value="Rad21_Rec8_M"/>
    <property type="match status" value="1"/>
</dbReference>
<sequence>MKHHRPGSSGSNDAVTIDLSPSMPAIIAPSKRPPSSVGAKRKPNAIPVRTEFVFCATQHHSSVLLCGDWDDWHPIHMTLEQEYLWSVITVVPTGYRQFFYMVDGSFMLSTKHPTNADGTLLTKKGPLGKVWVAATLGESKIPKSYALSCRIHVLCENIERPAAPFALRLSASLMLGVVRVYSRKSEFVLKDVQAIVEALKRFDVHSVSKSMKRRRTRDTASSYSTHAHGAGISLEDGDDVARLDLITLPAAKKRRGRTYAIPAPKRSRSTRSKDTETERNMSLGDISIPEATELNVMEAMENLFPAVVVPRLSPFQGGRSRTPGHLFPTQSERSLVYKAREEDITLAPPATHLGDLDQEVFLGDLPVSLDSRPASIASQPFSAVVSGNDVDSVAIRPFGVASEVPSSAAQGDQDSGAGDNLEHDLLAVPEPDDMQPLEIGPFDLEDATSHLSRRDRSPLRGPGDLPVSSTRQSVISGQVTSDARSGKKSILTTSGHQSSTRTKRYTPIRFDEVTELSADQIRESLNDTTDIVLAPGEVRYPKKRGKRAGASPRHKFLPHPISSFPQDITDIWEELTGNLLGISELPIADGQSLEERLSSGGKSPPQVDAETPSPARPEIDPILPEVRAPEVPLVADEPMVVEDPFLGRGETEPGAVEVLRRDTIHRESPAALSHSRSMRNKSGTGSHPSASSSLQRRTARLRDHILEQITEADRKSFEHARLHGSSRRPSVGQQGSQPEVSDENKSVGVVTDEGDRKNEDDGRLELRASDFQLVEETEKDELKAETSRASFLSLGIRSFKLLELLRAEAESRDVGTEAEDEDGITTFKELVQDCSRGVIARAFFNMLCLANSGFIKVRQGGAYAPIVIQKGPMFEAV</sequence>
<feature type="compositionally biased region" description="Polar residues" evidence="4">
    <location>
        <begin position="490"/>
        <end position="500"/>
    </location>
</feature>
<feature type="region of interest" description="Disordered" evidence="4">
    <location>
        <begin position="450"/>
        <end position="502"/>
    </location>
</feature>
<protein>
    <submittedName>
        <fullName evidence="8">Sister chromatid cohesion 1 protein 4</fullName>
    </submittedName>
</protein>
<reference evidence="8 9" key="1">
    <citation type="journal article" date="2018" name="Mol. Biol. Evol.">
        <title>Analysis of the draft genome of the red seaweed Gracilariopsis chorda provides insights into genome size evolution in Rhodophyta.</title>
        <authorList>
            <person name="Lee J."/>
            <person name="Yang E.C."/>
            <person name="Graf L."/>
            <person name="Yang J.H."/>
            <person name="Qiu H."/>
            <person name="Zel Zion U."/>
            <person name="Chan C.X."/>
            <person name="Stephens T.G."/>
            <person name="Weber A.P.M."/>
            <person name="Boo G.H."/>
            <person name="Boo S.M."/>
            <person name="Kim K.M."/>
            <person name="Shin Y."/>
            <person name="Jung M."/>
            <person name="Lee S.J."/>
            <person name="Yim H.S."/>
            <person name="Lee J.H."/>
            <person name="Bhattacharya D."/>
            <person name="Yoon H.S."/>
        </authorList>
    </citation>
    <scope>NUCLEOTIDE SEQUENCE [LARGE SCALE GENOMIC DNA]</scope>
    <source>
        <strain evidence="8 9">SKKU-2015</strain>
        <tissue evidence="8">Whole body</tissue>
    </source>
</reference>
<dbReference type="Gene3D" id="2.60.40.10">
    <property type="entry name" value="Immunoglobulins"/>
    <property type="match status" value="1"/>
</dbReference>
<dbReference type="Pfam" id="PF04825">
    <property type="entry name" value="Rad21_Rec8_N"/>
    <property type="match status" value="1"/>
</dbReference>
<accession>A0A2V3IMX5</accession>
<comment type="caution">
    <text evidence="8">The sequence shown here is derived from an EMBL/GenBank/DDBJ whole genome shotgun (WGS) entry which is preliminary data.</text>
</comment>
<organism evidence="8 9">
    <name type="scientific">Gracilariopsis chorda</name>
    <dbReference type="NCBI Taxonomy" id="448386"/>
    <lineage>
        <taxon>Eukaryota</taxon>
        <taxon>Rhodophyta</taxon>
        <taxon>Florideophyceae</taxon>
        <taxon>Rhodymeniophycidae</taxon>
        <taxon>Gracilariales</taxon>
        <taxon>Gracilariaceae</taxon>
        <taxon>Gracilariopsis</taxon>
    </lineage>
</organism>
<feature type="compositionally biased region" description="Polar residues" evidence="4">
    <location>
        <begin position="727"/>
        <end position="739"/>
    </location>
</feature>
<dbReference type="GO" id="GO:1990414">
    <property type="term" value="P:replication-born double-strand break repair via sister chromatid exchange"/>
    <property type="evidence" value="ECO:0007669"/>
    <property type="project" value="TreeGrafter"/>
</dbReference>
<dbReference type="InterPro" id="IPR023093">
    <property type="entry name" value="ScpA-like_C"/>
</dbReference>
<feature type="domain" description="AMP-activated protein kinase glycogen-binding" evidence="7">
    <location>
        <begin position="57"/>
        <end position="118"/>
    </location>
</feature>
<dbReference type="EMBL" id="NBIV01000125">
    <property type="protein sequence ID" value="PXF43423.1"/>
    <property type="molecule type" value="Genomic_DNA"/>
</dbReference>
<keyword evidence="3" id="KW-0539">Nucleus</keyword>
<feature type="compositionally biased region" description="Basic and acidic residues" evidence="4">
    <location>
        <begin position="658"/>
        <end position="668"/>
    </location>
</feature>
<dbReference type="SUPFAM" id="SSF46785">
    <property type="entry name" value="Winged helix' DNA-binding domain"/>
    <property type="match status" value="1"/>
</dbReference>
<feature type="region of interest" description="Disordered" evidence="4">
    <location>
        <begin position="404"/>
        <end position="423"/>
    </location>
</feature>